<evidence type="ECO:0000256" key="3">
    <source>
        <dbReference type="SAM" id="Phobius"/>
    </source>
</evidence>
<keyword evidence="3" id="KW-1133">Transmembrane helix</keyword>
<organism evidence="4 5">
    <name type="scientific">Sporosarcina jeotgali</name>
    <dbReference type="NCBI Taxonomy" id="3020056"/>
    <lineage>
        <taxon>Bacteria</taxon>
        <taxon>Bacillati</taxon>
        <taxon>Bacillota</taxon>
        <taxon>Bacilli</taxon>
        <taxon>Bacillales</taxon>
        <taxon>Caryophanaceae</taxon>
        <taxon>Sporosarcina</taxon>
    </lineage>
</organism>
<name>A0ABZ0KWK1_9BACL</name>
<dbReference type="RefSeq" id="WP_323691415.1">
    <property type="nucleotide sequence ID" value="NZ_CP116341.1"/>
</dbReference>
<feature type="transmembrane region" description="Helical" evidence="3">
    <location>
        <begin position="350"/>
        <end position="367"/>
    </location>
</feature>
<gene>
    <name evidence="4" type="ORF">PGH26_12690</name>
</gene>
<sequence>MTDGNDTQGMPVFMKTLTEALPSSFDVLHVPLAIEEAKAHLLYIKTVANGEVLQQTVIKPFFELADSKKFTAYIKGLPNRIDLPSTDDVLTMLTSGFVLVYVEETFNLLEIRRLGNTMQGQTIAETTIHGPQLALSEDLETNVNIIRQHYHQPSLFVESQQLNDKSKMTIAIMYDEKEVNIDVLRRVKEKLGSLDEPLIQSAGDLAVRLTSRKFSLFPMSIITERPDRIVYNLTGGKIILLVDNTPFAIVLPVVFFDFMVSMEENYHTYAVSVYNTLLGWAGLMMCLLLPGLYVAFTAYSPEILRTELTLSIAGSRIGVPYPSYIEAIIMLIFVELLTEASVRLPRSINAAATTVGGLILGTAATEAALASNILIMVIAIVAISTFVIPMIELGSVVRICRLLLIFFTTFFGLIGLISGMLLIILHLTNLDSFGQPYLRIGWRSKRSEKKVSSE</sequence>
<feature type="transmembrane region" description="Helical" evidence="3">
    <location>
        <begin position="319"/>
        <end position="338"/>
    </location>
</feature>
<dbReference type="InterPro" id="IPR050768">
    <property type="entry name" value="UPF0353/GerABKA_families"/>
</dbReference>
<feature type="transmembrane region" description="Helical" evidence="3">
    <location>
        <begin position="373"/>
        <end position="391"/>
    </location>
</feature>
<dbReference type="PANTHER" id="PTHR22550:SF5">
    <property type="entry name" value="LEUCINE ZIPPER PROTEIN 4"/>
    <property type="match status" value="1"/>
</dbReference>
<evidence type="ECO:0000256" key="2">
    <source>
        <dbReference type="ARBA" id="ARBA00023136"/>
    </source>
</evidence>
<reference evidence="4 5" key="1">
    <citation type="submission" date="2023-01" db="EMBL/GenBank/DDBJ databases">
        <title>Sporosarcina sp. nov., isolated from Korean tranditional fermented seafood 'Jeotgal'.</title>
        <authorList>
            <person name="Yang A.-I."/>
        </authorList>
    </citation>
    <scope>NUCLEOTIDE SEQUENCE [LARGE SCALE GENOMIC DNA]</scope>
    <source>
        <strain evidence="4 5">B2O-1</strain>
    </source>
</reference>
<dbReference type="InterPro" id="IPR004995">
    <property type="entry name" value="Spore_Ger"/>
</dbReference>
<feature type="transmembrane region" description="Helical" evidence="3">
    <location>
        <begin position="277"/>
        <end position="299"/>
    </location>
</feature>
<keyword evidence="2 3" id="KW-0472">Membrane</keyword>
<dbReference type="Pfam" id="PF03323">
    <property type="entry name" value="GerA"/>
    <property type="match status" value="1"/>
</dbReference>
<protein>
    <submittedName>
        <fullName evidence="4">Spore germination protein</fullName>
    </submittedName>
</protein>
<dbReference type="PIRSF" id="PIRSF005690">
    <property type="entry name" value="GerBA"/>
    <property type="match status" value="1"/>
</dbReference>
<dbReference type="Proteomes" id="UP001303532">
    <property type="component" value="Chromosome"/>
</dbReference>
<evidence type="ECO:0000256" key="1">
    <source>
        <dbReference type="ARBA" id="ARBA00005278"/>
    </source>
</evidence>
<dbReference type="PANTHER" id="PTHR22550">
    <property type="entry name" value="SPORE GERMINATION PROTEIN"/>
    <property type="match status" value="1"/>
</dbReference>
<proteinExistence type="inferred from homology"/>
<evidence type="ECO:0000313" key="4">
    <source>
        <dbReference type="EMBL" id="WOV83727.1"/>
    </source>
</evidence>
<feature type="transmembrane region" description="Helical" evidence="3">
    <location>
        <begin position="403"/>
        <end position="427"/>
    </location>
</feature>
<feature type="transmembrane region" description="Helical" evidence="3">
    <location>
        <begin position="238"/>
        <end position="256"/>
    </location>
</feature>
<evidence type="ECO:0000313" key="5">
    <source>
        <dbReference type="Proteomes" id="UP001303532"/>
    </source>
</evidence>
<comment type="similarity">
    <text evidence="1">Belongs to the GerABKA family.</text>
</comment>
<dbReference type="EMBL" id="CP116341">
    <property type="protein sequence ID" value="WOV83727.1"/>
    <property type="molecule type" value="Genomic_DNA"/>
</dbReference>
<keyword evidence="3" id="KW-0812">Transmembrane</keyword>
<accession>A0ABZ0KWK1</accession>
<keyword evidence="5" id="KW-1185">Reference proteome</keyword>